<evidence type="ECO:0000256" key="1">
    <source>
        <dbReference type="ARBA" id="ARBA00008829"/>
    </source>
</evidence>
<reference evidence="5" key="1">
    <citation type="journal article" date="2017" name="Nat. Commun.">
        <title>The North American bullfrog draft genome provides insight into hormonal regulation of long noncoding RNA.</title>
        <authorList>
            <person name="Hammond S.A."/>
            <person name="Warren R.L."/>
            <person name="Vandervalk B.P."/>
            <person name="Kucuk E."/>
            <person name="Khan H."/>
            <person name="Gibb E.A."/>
            <person name="Pandoh P."/>
            <person name="Kirk H."/>
            <person name="Zhao Y."/>
            <person name="Jones M."/>
            <person name="Mungall A.J."/>
            <person name="Coope R."/>
            <person name="Pleasance S."/>
            <person name="Moore R.A."/>
            <person name="Holt R.A."/>
            <person name="Round J.M."/>
            <person name="Ohora S."/>
            <person name="Walle B.V."/>
            <person name="Veldhoen N."/>
            <person name="Helbing C.C."/>
            <person name="Birol I."/>
        </authorList>
    </citation>
    <scope>NUCLEOTIDE SEQUENCE [LARGE SCALE GENOMIC DNA]</scope>
</reference>
<dbReference type="EMBL" id="KV923424">
    <property type="protein sequence ID" value="PIN97281.1"/>
    <property type="molecule type" value="Genomic_DNA"/>
</dbReference>
<dbReference type="GO" id="GO:0016812">
    <property type="term" value="F:hydrolase activity, acting on carbon-nitrogen (but not peptide) bonds, in cyclic amides"/>
    <property type="evidence" value="ECO:0007669"/>
    <property type="project" value="TreeGrafter"/>
</dbReference>
<proteinExistence type="inferred from homology"/>
<protein>
    <recommendedName>
        <fullName evidence="3">Amidohydrolase-related domain-containing protein</fullName>
    </recommendedName>
</protein>
<dbReference type="AlphaFoldDB" id="A0A2G9P1R8"/>
<evidence type="ECO:0000313" key="5">
    <source>
        <dbReference type="Proteomes" id="UP000228934"/>
    </source>
</evidence>
<organism evidence="4 5">
    <name type="scientific">Aquarana catesbeiana</name>
    <name type="common">American bullfrog</name>
    <name type="synonym">Rana catesbeiana</name>
    <dbReference type="NCBI Taxonomy" id="8400"/>
    <lineage>
        <taxon>Eukaryota</taxon>
        <taxon>Metazoa</taxon>
        <taxon>Chordata</taxon>
        <taxon>Craniata</taxon>
        <taxon>Vertebrata</taxon>
        <taxon>Euteleostomi</taxon>
        <taxon>Amphibia</taxon>
        <taxon>Batrachia</taxon>
        <taxon>Anura</taxon>
        <taxon>Neobatrachia</taxon>
        <taxon>Ranoidea</taxon>
        <taxon>Ranidae</taxon>
        <taxon>Aquarana</taxon>
    </lineage>
</organism>
<dbReference type="InterPro" id="IPR032466">
    <property type="entry name" value="Metal_Hydrolase"/>
</dbReference>
<dbReference type="PANTHER" id="PTHR11647">
    <property type="entry name" value="HYDRANTOINASE/DIHYDROPYRIMIDINASE FAMILY MEMBER"/>
    <property type="match status" value="1"/>
</dbReference>
<gene>
    <name evidence="4" type="ORF">AB205_0006500</name>
</gene>
<dbReference type="FunFam" id="3.20.20.140:FF:000076">
    <property type="entry name" value="Dihydropyrimidinase like 2"/>
    <property type="match status" value="1"/>
</dbReference>
<dbReference type="Gene3D" id="2.30.40.10">
    <property type="entry name" value="Urease, subunit C, domain 1"/>
    <property type="match status" value="1"/>
</dbReference>
<comment type="similarity">
    <text evidence="1">Belongs to the metallo-dependent hydrolases superfamily. Hydantoinase/dihydropyrimidinase family.</text>
</comment>
<dbReference type="PANTHER" id="PTHR11647:SF58">
    <property type="entry name" value="DIHYDROPYRIMIDINASE-RELATED PROTEIN 5"/>
    <property type="match status" value="1"/>
</dbReference>
<evidence type="ECO:0000256" key="2">
    <source>
        <dbReference type="SAM" id="MobiDB-lite"/>
    </source>
</evidence>
<sequence>MGGTTMVIGHVLPDKDISLLDAYEKCRSLADPKVCCDYALHMGVTWWGPKVKAEMETLVREKGVNSFQMFMTYKDLYMLRDNELYQVFRHCKDLGAVTRVHAENGDLVSEGAKETLDLGISGPEGIEISRPEELEAEAVHRAITIANRTTTAHSTLNGLHYYHQDWSHAAAYVTVPPLRLDPNTPNYLMSLLANDTLNVVSSDHRTFTTKQKAMGKEDFTKIPHGMGGVQDRMSVIWEKGVVGGKMDENRFVAVTSSNAAKIHNMYPRKGRIIPGADADIVVWDPEAARTISASTQVQAGDFNPYENMRCHGVSLVTISHGRVVYENGVFMCAEGSGSFFPMRTYPDYLYKKMIQKEKILSLKCVDRTPYQGDVAVVAHAGKKETGSPLADTPTRPITRHGGMRDLHESGFSLSGGIMVLRNLCIVSQSQLTLLQQAVSSKEAFWGERCSKRAHVLRLMTMSQNEPQPGSWHPPEADPSSQHLFKVRNLHSLSEISENRGQRAEVTLSEESTEK</sequence>
<dbReference type="Pfam" id="PF01979">
    <property type="entry name" value="Amidohydro_1"/>
    <property type="match status" value="1"/>
</dbReference>
<evidence type="ECO:0000313" key="4">
    <source>
        <dbReference type="EMBL" id="PIN97281.1"/>
    </source>
</evidence>
<evidence type="ECO:0000259" key="3">
    <source>
        <dbReference type="Pfam" id="PF01979"/>
    </source>
</evidence>
<name>A0A2G9P1R8_AQUCT</name>
<feature type="domain" description="Amidohydrolase-related" evidence="3">
    <location>
        <begin position="2"/>
        <end position="305"/>
    </location>
</feature>
<dbReference type="OrthoDB" id="1924787at2759"/>
<dbReference type="InterPro" id="IPR011059">
    <property type="entry name" value="Metal-dep_hydrolase_composite"/>
</dbReference>
<keyword evidence="5" id="KW-1185">Reference proteome</keyword>
<accession>A0A2G9P1R8</accession>
<dbReference type="InterPro" id="IPR006680">
    <property type="entry name" value="Amidohydro-rel"/>
</dbReference>
<dbReference type="Proteomes" id="UP000228934">
    <property type="component" value="Unassembled WGS sequence"/>
</dbReference>
<feature type="region of interest" description="Disordered" evidence="2">
    <location>
        <begin position="384"/>
        <end position="403"/>
    </location>
</feature>
<dbReference type="FunFam" id="3.20.20.140:FF:000174">
    <property type="entry name" value="Dihydropyrimidinase-related protein 2"/>
    <property type="match status" value="1"/>
</dbReference>
<dbReference type="GO" id="GO:0005829">
    <property type="term" value="C:cytosol"/>
    <property type="evidence" value="ECO:0007669"/>
    <property type="project" value="TreeGrafter"/>
</dbReference>
<dbReference type="SUPFAM" id="SSF51556">
    <property type="entry name" value="Metallo-dependent hydrolases"/>
    <property type="match status" value="1"/>
</dbReference>
<dbReference type="Gene3D" id="3.20.20.140">
    <property type="entry name" value="Metal-dependent hydrolases"/>
    <property type="match status" value="2"/>
</dbReference>
<dbReference type="InterPro" id="IPR050378">
    <property type="entry name" value="Metallo-dep_Hydrolases_sf"/>
</dbReference>
<feature type="region of interest" description="Disordered" evidence="2">
    <location>
        <begin position="495"/>
        <end position="514"/>
    </location>
</feature>
<dbReference type="SUPFAM" id="SSF51338">
    <property type="entry name" value="Composite domain of metallo-dependent hydrolases"/>
    <property type="match status" value="1"/>
</dbReference>